<dbReference type="SUPFAM" id="SSF69917">
    <property type="entry name" value="OMPT-like"/>
    <property type="match status" value="1"/>
</dbReference>
<dbReference type="Pfam" id="PF01278">
    <property type="entry name" value="Omptin"/>
    <property type="match status" value="1"/>
</dbReference>
<sequence length="332" mass="35800">MDTRVPAGLLLIILAPASAPAMDLRYSYPPGLAPAVSTPVMGDFTASSVDGTLRLRASLGATYLQANELVYSGEYRVSRLIWETKAPLLRGSVSVDLGYGVSLGAEGAVAIKGDSHMVDYDWLYGDDTFENWTHRSEHPETDLAHFWSGAATIGYELANVDNAVVRLHGGLQFTDVKWDAFGGSYVYSSGAGFRDLQGSFGTGEPAISYRQQMPEVFVGIDGDEYYGDLRVGGLMRAGLVVGGLATDDHWMRDLRFTDEIYVQPAVELGLDVGYAVGSNAEITLGGRLKHMFEQRGDATSVDTNLGTKQRSIDSAAASFTQVDLTAGLRARF</sequence>
<proteinExistence type="predicted"/>
<dbReference type="Gene3D" id="2.40.128.90">
    <property type="entry name" value="OMPT-like"/>
    <property type="match status" value="1"/>
</dbReference>
<keyword evidence="1" id="KW-0645">Protease</keyword>
<dbReference type="InterPro" id="IPR053724">
    <property type="entry name" value="OMP_A26_sf"/>
</dbReference>
<dbReference type="RefSeq" id="WP_386834096.1">
    <property type="nucleotide sequence ID" value="NZ_JBHUNP010000001.1"/>
</dbReference>
<keyword evidence="1" id="KW-0378">Hydrolase</keyword>
<evidence type="ECO:0000313" key="2">
    <source>
        <dbReference type="Proteomes" id="UP001597521"/>
    </source>
</evidence>
<accession>A0ABW5QN10</accession>
<reference evidence="2" key="1">
    <citation type="journal article" date="2019" name="Int. J. Syst. Evol. Microbiol.">
        <title>The Global Catalogue of Microorganisms (GCM) 10K type strain sequencing project: providing services to taxonomists for standard genome sequencing and annotation.</title>
        <authorList>
            <consortium name="The Broad Institute Genomics Platform"/>
            <consortium name="The Broad Institute Genome Sequencing Center for Infectious Disease"/>
            <person name="Wu L."/>
            <person name="Ma J."/>
        </authorList>
    </citation>
    <scope>NUCLEOTIDE SEQUENCE [LARGE SCALE GENOMIC DNA]</scope>
    <source>
        <strain evidence="2">CCM 7427</strain>
    </source>
</reference>
<dbReference type="Proteomes" id="UP001597521">
    <property type="component" value="Unassembled WGS sequence"/>
</dbReference>
<evidence type="ECO:0000313" key="1">
    <source>
        <dbReference type="EMBL" id="MFD2648791.1"/>
    </source>
</evidence>
<dbReference type="PRINTS" id="PR00482">
    <property type="entry name" value="OMPTIN"/>
</dbReference>
<dbReference type="InterPro" id="IPR020080">
    <property type="entry name" value="OM_adhesin/peptidase_omptin"/>
</dbReference>
<comment type="caution">
    <text evidence="1">The sequence shown here is derived from an EMBL/GenBank/DDBJ whole genome shotgun (WGS) entry which is preliminary data.</text>
</comment>
<dbReference type="GO" id="GO:0006508">
    <property type="term" value="P:proteolysis"/>
    <property type="evidence" value="ECO:0007669"/>
    <property type="project" value="UniProtKB-KW"/>
</dbReference>
<keyword evidence="2" id="KW-1185">Reference proteome</keyword>
<dbReference type="InterPro" id="IPR000036">
    <property type="entry name" value="Peptidase_A26_omptin"/>
</dbReference>
<dbReference type="EMBL" id="JBHUNP010000001">
    <property type="protein sequence ID" value="MFD2648791.1"/>
    <property type="molecule type" value="Genomic_DNA"/>
</dbReference>
<protein>
    <submittedName>
        <fullName evidence="1">Omptin family outer membrane protease</fullName>
        <ecNumber evidence="1">3.4.23.49</ecNumber>
    </submittedName>
</protein>
<dbReference type="GO" id="GO:0004190">
    <property type="term" value="F:aspartic-type endopeptidase activity"/>
    <property type="evidence" value="ECO:0007669"/>
    <property type="project" value="UniProtKB-EC"/>
</dbReference>
<name>A0ABW5QN10_9HYPH</name>
<gene>
    <name evidence="1" type="ORF">ACFSX5_13450</name>
</gene>
<organism evidence="1 2">
    <name type="scientific">Devosia albogilva</name>
    <dbReference type="NCBI Taxonomy" id="429726"/>
    <lineage>
        <taxon>Bacteria</taxon>
        <taxon>Pseudomonadati</taxon>
        <taxon>Pseudomonadota</taxon>
        <taxon>Alphaproteobacteria</taxon>
        <taxon>Hyphomicrobiales</taxon>
        <taxon>Devosiaceae</taxon>
        <taxon>Devosia</taxon>
    </lineage>
</organism>
<dbReference type="EC" id="3.4.23.49" evidence="1"/>